<feature type="compositionally biased region" description="Basic and acidic residues" evidence="1">
    <location>
        <begin position="516"/>
        <end position="527"/>
    </location>
</feature>
<comment type="caution">
    <text evidence="2">The sequence shown here is derived from an EMBL/GenBank/DDBJ whole genome shotgun (WGS) entry which is preliminary data.</text>
</comment>
<feature type="compositionally biased region" description="Basic and acidic residues" evidence="1">
    <location>
        <begin position="922"/>
        <end position="935"/>
    </location>
</feature>
<feature type="region of interest" description="Disordered" evidence="1">
    <location>
        <begin position="293"/>
        <end position="494"/>
    </location>
</feature>
<name>A0AAN7ALB9_9PEZI</name>
<feature type="compositionally biased region" description="Low complexity" evidence="1">
    <location>
        <begin position="58"/>
        <end position="74"/>
    </location>
</feature>
<feature type="region of interest" description="Disordered" evidence="1">
    <location>
        <begin position="1"/>
        <end position="23"/>
    </location>
</feature>
<evidence type="ECO:0000313" key="3">
    <source>
        <dbReference type="Proteomes" id="UP001302126"/>
    </source>
</evidence>
<feature type="region of interest" description="Disordered" evidence="1">
    <location>
        <begin position="506"/>
        <end position="535"/>
    </location>
</feature>
<proteinExistence type="predicted"/>
<feature type="compositionally biased region" description="Basic residues" evidence="1">
    <location>
        <begin position="86"/>
        <end position="98"/>
    </location>
</feature>
<feature type="compositionally biased region" description="Basic and acidic residues" evidence="1">
    <location>
        <begin position="482"/>
        <end position="494"/>
    </location>
</feature>
<feature type="region of interest" description="Disordered" evidence="1">
    <location>
        <begin position="35"/>
        <end position="198"/>
    </location>
</feature>
<feature type="region of interest" description="Disordered" evidence="1">
    <location>
        <begin position="845"/>
        <end position="900"/>
    </location>
</feature>
<feature type="compositionally biased region" description="Basic and acidic residues" evidence="1">
    <location>
        <begin position="870"/>
        <end position="880"/>
    </location>
</feature>
<feature type="compositionally biased region" description="Basic and acidic residues" evidence="1">
    <location>
        <begin position="171"/>
        <end position="194"/>
    </location>
</feature>
<keyword evidence="3" id="KW-1185">Reference proteome</keyword>
<feature type="compositionally biased region" description="Basic and acidic residues" evidence="1">
    <location>
        <begin position="887"/>
        <end position="900"/>
    </location>
</feature>
<gene>
    <name evidence="2" type="ORF">QBC35DRAFT_537390</name>
</gene>
<dbReference type="Proteomes" id="UP001302126">
    <property type="component" value="Unassembled WGS sequence"/>
</dbReference>
<evidence type="ECO:0000256" key="1">
    <source>
        <dbReference type="SAM" id="MobiDB-lite"/>
    </source>
</evidence>
<feature type="compositionally biased region" description="Basic and acidic residues" evidence="1">
    <location>
        <begin position="340"/>
        <end position="357"/>
    </location>
</feature>
<dbReference type="EMBL" id="MU864359">
    <property type="protein sequence ID" value="KAK4191408.1"/>
    <property type="molecule type" value="Genomic_DNA"/>
</dbReference>
<organism evidence="2 3">
    <name type="scientific">Podospora australis</name>
    <dbReference type="NCBI Taxonomy" id="1536484"/>
    <lineage>
        <taxon>Eukaryota</taxon>
        <taxon>Fungi</taxon>
        <taxon>Dikarya</taxon>
        <taxon>Ascomycota</taxon>
        <taxon>Pezizomycotina</taxon>
        <taxon>Sordariomycetes</taxon>
        <taxon>Sordariomycetidae</taxon>
        <taxon>Sordariales</taxon>
        <taxon>Podosporaceae</taxon>
        <taxon>Podospora</taxon>
    </lineage>
</organism>
<feature type="region of interest" description="Disordered" evidence="1">
    <location>
        <begin position="213"/>
        <end position="237"/>
    </location>
</feature>
<dbReference type="AlphaFoldDB" id="A0AAN7ALB9"/>
<evidence type="ECO:0000313" key="2">
    <source>
        <dbReference type="EMBL" id="KAK4191408.1"/>
    </source>
</evidence>
<feature type="compositionally biased region" description="Low complexity" evidence="1">
    <location>
        <begin position="400"/>
        <end position="415"/>
    </location>
</feature>
<protein>
    <submittedName>
        <fullName evidence="2">Uncharacterized protein</fullName>
    </submittedName>
</protein>
<accession>A0AAN7ALB9</accession>
<feature type="compositionally biased region" description="Low complexity" evidence="1">
    <location>
        <begin position="325"/>
        <end position="338"/>
    </location>
</feature>
<feature type="compositionally biased region" description="Basic and acidic residues" evidence="1">
    <location>
        <begin position="300"/>
        <end position="311"/>
    </location>
</feature>
<feature type="compositionally biased region" description="Low complexity" evidence="1">
    <location>
        <begin position="438"/>
        <end position="454"/>
    </location>
</feature>
<sequence>MSPLESTEALPPPPPPPPPAATSIKKITRIILRRNGVRVGAGGSSSSGKQDATKAMVTTTTTSIPSPSRPSSPSAKTRNKAATGKKISKAVPRRTKKNGRLEKRWSSPDACPEGGYRGFIKWMWRQNRKKDTDSSGGGGSIGEGERSPFSVSSSGEASLRGGSAPPNTAGKDVKKGEKEDRENDVRNDPQRAGDARIAAMAIMRGCGSHRKRMIRREEEAEQSCSIRGGGGMDRRYREQKRTIQGMTATGPRLKLAQMDDGYVKVSLVGEEEEDKHEEKIIVDLEVGEHHLTDDGVASNDFEHVAAEDRPKGFSATKPNGSTEETSAATKRSSPSSSAAKKRDMNDSSSQKDGKGSRFDSWVPQLLFFSSRKKPRPDSSPTEPLPTSPTLPAISTKSWISSLNPWSSGNSSSNHNKMVADDRGTSASGEYETSLDGQASTAATSDSKTSSTKSAEPSNAVFTPGTAISEEQGTEEDQPQEPMTKKEAKEHEKLLKFYRSQLHEAGSWFEDMQGTDSRAKGKGKEVDRGVPPAPESSQVQDIFRLFTDRPASMSSSVRVSGRTRRRLMPIDDYVPPSIPLRSMRQSTPAAESRPLHGRTSFRLAEYDFNYRPPHVHSQFGAGGSHDAGVAISHPMADTQQLPGDQLLPIQRHPVGPPLYQELEFRYPLAQQRFQHYSSPQQPQLVQYQSQDHLPQQPRPAQQYAFRGAQDIFEHEASDVILQDDDRVRDRGRIFPLSNNSNRIRDRERTPPPANTFWLPKTVKNLPYAPWKKPAKTIQVEDHPWAGIPHQGPLYRPRRVPMDFARNRQSTTRRAAVDRAMNSFTHPMTASSSDNVPHQVEDLQGEELDTPTDGYWSPPRCLDGDPGPSSRKTFEPPPREGQENDPEPSSEKTSEPIREGQVREIDYLEFRWKPLGEIGYVLERIPDRDSEEHEKDTGSGTENM</sequence>
<feature type="compositionally biased region" description="Pro residues" evidence="1">
    <location>
        <begin position="10"/>
        <end position="20"/>
    </location>
</feature>
<reference evidence="2" key="1">
    <citation type="journal article" date="2023" name="Mol. Phylogenet. Evol.">
        <title>Genome-scale phylogeny and comparative genomics of the fungal order Sordariales.</title>
        <authorList>
            <person name="Hensen N."/>
            <person name="Bonometti L."/>
            <person name="Westerberg I."/>
            <person name="Brannstrom I.O."/>
            <person name="Guillou S."/>
            <person name="Cros-Aarteil S."/>
            <person name="Calhoun S."/>
            <person name="Haridas S."/>
            <person name="Kuo A."/>
            <person name="Mondo S."/>
            <person name="Pangilinan J."/>
            <person name="Riley R."/>
            <person name="LaButti K."/>
            <person name="Andreopoulos B."/>
            <person name="Lipzen A."/>
            <person name="Chen C."/>
            <person name="Yan M."/>
            <person name="Daum C."/>
            <person name="Ng V."/>
            <person name="Clum A."/>
            <person name="Steindorff A."/>
            <person name="Ohm R.A."/>
            <person name="Martin F."/>
            <person name="Silar P."/>
            <person name="Natvig D.O."/>
            <person name="Lalanne C."/>
            <person name="Gautier V."/>
            <person name="Ament-Velasquez S.L."/>
            <person name="Kruys A."/>
            <person name="Hutchinson M.I."/>
            <person name="Powell A.J."/>
            <person name="Barry K."/>
            <person name="Miller A.N."/>
            <person name="Grigoriev I.V."/>
            <person name="Debuchy R."/>
            <person name="Gladieux P."/>
            <person name="Hiltunen Thoren M."/>
            <person name="Johannesson H."/>
        </authorList>
    </citation>
    <scope>NUCLEOTIDE SEQUENCE</scope>
    <source>
        <strain evidence="2">PSN309</strain>
    </source>
</reference>
<feature type="region of interest" description="Disordered" evidence="1">
    <location>
        <begin position="917"/>
        <end position="942"/>
    </location>
</feature>
<reference evidence="2" key="2">
    <citation type="submission" date="2023-05" db="EMBL/GenBank/DDBJ databases">
        <authorList>
            <consortium name="Lawrence Berkeley National Laboratory"/>
            <person name="Steindorff A."/>
            <person name="Hensen N."/>
            <person name="Bonometti L."/>
            <person name="Westerberg I."/>
            <person name="Brannstrom I.O."/>
            <person name="Guillou S."/>
            <person name="Cros-Aarteil S."/>
            <person name="Calhoun S."/>
            <person name="Haridas S."/>
            <person name="Kuo A."/>
            <person name="Mondo S."/>
            <person name="Pangilinan J."/>
            <person name="Riley R."/>
            <person name="Labutti K."/>
            <person name="Andreopoulos B."/>
            <person name="Lipzen A."/>
            <person name="Chen C."/>
            <person name="Yanf M."/>
            <person name="Daum C."/>
            <person name="Ng V."/>
            <person name="Clum A."/>
            <person name="Ohm R."/>
            <person name="Martin F."/>
            <person name="Silar P."/>
            <person name="Natvig D."/>
            <person name="Lalanne C."/>
            <person name="Gautier V."/>
            <person name="Ament-Velasquez S.L."/>
            <person name="Kruys A."/>
            <person name="Hutchinson M.I."/>
            <person name="Powell A.J."/>
            <person name="Barry K."/>
            <person name="Miller A.N."/>
            <person name="Grigoriev I.V."/>
            <person name="Debuchy R."/>
            <person name="Gladieux P."/>
            <person name="Thoren M.H."/>
            <person name="Johannesson H."/>
        </authorList>
    </citation>
    <scope>NUCLEOTIDE SEQUENCE</scope>
    <source>
        <strain evidence="2">PSN309</strain>
    </source>
</reference>